<evidence type="ECO:0000256" key="6">
    <source>
        <dbReference type="ARBA" id="ARBA00012487"/>
    </source>
</evidence>
<dbReference type="PANTHER" id="PTHR46382">
    <property type="entry name" value="PHOSPHATIDATE CYTIDYLYLTRANSFERASE"/>
    <property type="match status" value="1"/>
</dbReference>
<evidence type="ECO:0000256" key="9">
    <source>
        <dbReference type="ARBA" id="ARBA00022516"/>
    </source>
</evidence>
<evidence type="ECO:0000256" key="21">
    <source>
        <dbReference type="ARBA" id="ARBA00032396"/>
    </source>
</evidence>
<feature type="transmembrane region" description="Helical" evidence="24">
    <location>
        <begin position="32"/>
        <end position="52"/>
    </location>
</feature>
<dbReference type="RefSeq" id="WP_162659880.1">
    <property type="nucleotide sequence ID" value="NZ_LR593887.1"/>
</dbReference>
<keyword evidence="16" id="KW-0594">Phospholipid biosynthesis</keyword>
<evidence type="ECO:0000256" key="14">
    <source>
        <dbReference type="ARBA" id="ARBA00023098"/>
    </source>
</evidence>
<dbReference type="Pfam" id="PF01148">
    <property type="entry name" value="CTP_transf_1"/>
    <property type="match status" value="1"/>
</dbReference>
<keyword evidence="8" id="KW-1003">Cell membrane</keyword>
<evidence type="ECO:0000256" key="20">
    <source>
        <dbReference type="ARBA" id="ARBA00032253"/>
    </source>
</evidence>
<evidence type="ECO:0000256" key="18">
    <source>
        <dbReference type="ARBA" id="ARBA00029893"/>
    </source>
</evidence>
<keyword evidence="17" id="KW-1208">Phospholipid metabolism</keyword>
<evidence type="ECO:0000256" key="1">
    <source>
        <dbReference type="ARBA" id="ARBA00001698"/>
    </source>
</evidence>
<organism evidence="25">
    <name type="scientific">Tuwongella immobilis</name>
    <dbReference type="NCBI Taxonomy" id="692036"/>
    <lineage>
        <taxon>Bacteria</taxon>
        <taxon>Pseudomonadati</taxon>
        <taxon>Planctomycetota</taxon>
        <taxon>Planctomycetia</taxon>
        <taxon>Gemmatales</taxon>
        <taxon>Gemmataceae</taxon>
        <taxon>Tuwongella</taxon>
    </lineage>
</organism>
<feature type="transmembrane region" description="Helical" evidence="24">
    <location>
        <begin position="93"/>
        <end position="114"/>
    </location>
</feature>
<keyword evidence="12 25" id="KW-0548">Nucleotidyltransferase</keyword>
<name>A0A6C2YTP8_9BACT</name>
<dbReference type="PANTHER" id="PTHR46382:SF1">
    <property type="entry name" value="PHOSPHATIDATE CYTIDYLYLTRANSFERASE"/>
    <property type="match status" value="1"/>
</dbReference>
<evidence type="ECO:0000256" key="2">
    <source>
        <dbReference type="ARBA" id="ARBA00004651"/>
    </source>
</evidence>
<evidence type="ECO:0000256" key="24">
    <source>
        <dbReference type="SAM" id="Phobius"/>
    </source>
</evidence>
<dbReference type="GO" id="GO:0005886">
    <property type="term" value="C:plasma membrane"/>
    <property type="evidence" value="ECO:0007669"/>
    <property type="project" value="UniProtKB-SubCell"/>
</dbReference>
<evidence type="ECO:0000313" key="25">
    <source>
        <dbReference type="EMBL" id="VIP04856.1"/>
    </source>
</evidence>
<proteinExistence type="inferred from homology"/>
<evidence type="ECO:0000256" key="8">
    <source>
        <dbReference type="ARBA" id="ARBA00022475"/>
    </source>
</evidence>
<reference evidence="25" key="1">
    <citation type="submission" date="2019-04" db="EMBL/GenBank/DDBJ databases">
        <authorList>
            <consortium name="Science for Life Laboratories"/>
        </authorList>
    </citation>
    <scope>NUCLEOTIDE SEQUENCE</scope>
    <source>
        <strain evidence="25">MBLW1</strain>
    </source>
</reference>
<dbReference type="AlphaFoldDB" id="A0A6C2YTP8"/>
<evidence type="ECO:0000256" key="15">
    <source>
        <dbReference type="ARBA" id="ARBA00023136"/>
    </source>
</evidence>
<evidence type="ECO:0000256" key="11">
    <source>
        <dbReference type="ARBA" id="ARBA00022692"/>
    </source>
</evidence>
<dbReference type="GO" id="GO:0004605">
    <property type="term" value="F:phosphatidate cytidylyltransferase activity"/>
    <property type="evidence" value="ECO:0007669"/>
    <property type="project" value="UniProtKB-EC"/>
</dbReference>
<evidence type="ECO:0000256" key="5">
    <source>
        <dbReference type="ARBA" id="ARBA00010185"/>
    </source>
</evidence>
<keyword evidence="11 24" id="KW-0812">Transmembrane</keyword>
<dbReference type="KEGG" id="tim:GMBLW1_43370"/>
<evidence type="ECO:0000256" key="10">
    <source>
        <dbReference type="ARBA" id="ARBA00022679"/>
    </source>
</evidence>
<comment type="pathway">
    <text evidence="3">Phospholipid metabolism; CDP-diacylglycerol biosynthesis; CDP-diacylglycerol from sn-glycerol 3-phosphate: step 3/3.</text>
</comment>
<comment type="pathway">
    <text evidence="4">Lipid metabolism.</text>
</comment>
<dbReference type="Proteomes" id="UP000464378">
    <property type="component" value="Chromosome"/>
</dbReference>
<keyword evidence="26" id="KW-1185">Reference proteome</keyword>
<dbReference type="EC" id="2.7.7.41" evidence="6"/>
<evidence type="ECO:0000256" key="22">
    <source>
        <dbReference type="ARBA" id="ARBA00032743"/>
    </source>
</evidence>
<dbReference type="EMBL" id="LR586016">
    <property type="protein sequence ID" value="VIP04856.1"/>
    <property type="molecule type" value="Genomic_DNA"/>
</dbReference>
<comment type="similarity">
    <text evidence="5">Belongs to the CDS family.</text>
</comment>
<dbReference type="GO" id="GO:0016024">
    <property type="term" value="P:CDP-diacylglycerol biosynthetic process"/>
    <property type="evidence" value="ECO:0007669"/>
    <property type="project" value="TreeGrafter"/>
</dbReference>
<sequence length="295" mass="31734">MLATRLWMGSILALFGVGILVGDQFLTPWRPFLLLTILAIATRGLYELRVLLPVASRPSFPLSIAGLLLLLAGNWLVALQSQGFSWIPSDFSVWKWISLVMLGSLVAFFFWEMARYTEPGHSIQRIAIGFFSMGYLGLTACCLAQLSWLKTPSEAWQIPLSTLGLALAFFVPKAGDIAAYFTGRFLGRHKMAPLLSPKKTWEGAVGGFVGSVAATLGLLQLAPAGQFSLLEGILAGSVLAVISQLGDLAESLIKRDYQVKDASSSVPGFGGILDVIDSILLAAPVVYIWLSQLGG</sequence>
<feature type="transmembrane region" description="Helical" evidence="24">
    <location>
        <begin position="160"/>
        <end position="182"/>
    </location>
</feature>
<evidence type="ECO:0000256" key="13">
    <source>
        <dbReference type="ARBA" id="ARBA00022989"/>
    </source>
</evidence>
<dbReference type="EMBL" id="LR593887">
    <property type="protein sequence ID" value="VTS07072.1"/>
    <property type="molecule type" value="Genomic_DNA"/>
</dbReference>
<evidence type="ECO:0000256" key="19">
    <source>
        <dbReference type="ARBA" id="ARBA00031825"/>
    </source>
</evidence>
<feature type="transmembrane region" description="Helical" evidence="24">
    <location>
        <begin position="64"/>
        <end position="87"/>
    </location>
</feature>
<dbReference type="InParanoid" id="A0A6C2YTP8"/>
<keyword evidence="14" id="KW-0443">Lipid metabolism</keyword>
<evidence type="ECO:0000313" key="26">
    <source>
        <dbReference type="Proteomes" id="UP000464378"/>
    </source>
</evidence>
<keyword evidence="15 24" id="KW-0472">Membrane</keyword>
<gene>
    <name evidence="25" type="ORF">GMBLW1_43370</name>
</gene>
<comment type="catalytic activity">
    <reaction evidence="1">
        <text>a 1,2-diacyl-sn-glycero-3-phosphate + CTP + H(+) = a CDP-1,2-diacyl-sn-glycerol + diphosphate</text>
        <dbReference type="Rhea" id="RHEA:16229"/>
        <dbReference type="ChEBI" id="CHEBI:15378"/>
        <dbReference type="ChEBI" id="CHEBI:33019"/>
        <dbReference type="ChEBI" id="CHEBI:37563"/>
        <dbReference type="ChEBI" id="CHEBI:58332"/>
        <dbReference type="ChEBI" id="CHEBI:58608"/>
        <dbReference type="EC" id="2.7.7.41"/>
    </reaction>
</comment>
<evidence type="ECO:0000256" key="16">
    <source>
        <dbReference type="ARBA" id="ARBA00023209"/>
    </source>
</evidence>
<feature type="transmembrane region" description="Helical" evidence="24">
    <location>
        <begin position="266"/>
        <end position="290"/>
    </location>
</feature>
<keyword evidence="13 24" id="KW-1133">Transmembrane helix</keyword>
<evidence type="ECO:0000256" key="23">
    <source>
        <dbReference type="ARBA" id="ARBA00033406"/>
    </source>
</evidence>
<protein>
    <recommendedName>
        <fullName evidence="7">Phosphatidate cytidylyltransferase</fullName>
        <ecNumber evidence="6">2.7.7.41</ecNumber>
    </recommendedName>
    <alternativeName>
        <fullName evidence="20">CDP-DAG synthase</fullName>
    </alternativeName>
    <alternativeName>
        <fullName evidence="22">CDP-DG synthase</fullName>
    </alternativeName>
    <alternativeName>
        <fullName evidence="18">CDP-diacylglycerol synthase</fullName>
    </alternativeName>
    <alternativeName>
        <fullName evidence="21">CDP-diglyceride pyrophosphorylase</fullName>
    </alternativeName>
    <alternativeName>
        <fullName evidence="23">CDP-diglyceride synthase</fullName>
    </alternativeName>
    <alternativeName>
        <fullName evidence="19">CTP:phosphatidate cytidylyltransferase</fullName>
    </alternativeName>
</protein>
<comment type="subcellular location">
    <subcellularLocation>
        <location evidence="2">Cell membrane</location>
        <topology evidence="2">Multi-pass membrane protein</topology>
    </subcellularLocation>
</comment>
<evidence type="ECO:0000256" key="3">
    <source>
        <dbReference type="ARBA" id="ARBA00005119"/>
    </source>
</evidence>
<evidence type="ECO:0000256" key="17">
    <source>
        <dbReference type="ARBA" id="ARBA00023264"/>
    </source>
</evidence>
<feature type="transmembrane region" description="Helical" evidence="24">
    <location>
        <begin position="126"/>
        <end position="148"/>
    </location>
</feature>
<keyword evidence="10 25" id="KW-0808">Transferase</keyword>
<evidence type="ECO:0000256" key="12">
    <source>
        <dbReference type="ARBA" id="ARBA00022695"/>
    </source>
</evidence>
<evidence type="ECO:0000256" key="4">
    <source>
        <dbReference type="ARBA" id="ARBA00005189"/>
    </source>
</evidence>
<accession>A0A6C2YTP8</accession>
<keyword evidence="9" id="KW-0444">Lipid biosynthesis</keyword>
<evidence type="ECO:0000256" key="7">
    <source>
        <dbReference type="ARBA" id="ARBA00019373"/>
    </source>
</evidence>
<feature type="transmembrane region" description="Helical" evidence="24">
    <location>
        <begin position="203"/>
        <end position="221"/>
    </location>
</feature>